<keyword evidence="13 15" id="KW-0472">Membrane</keyword>
<dbReference type="CDD" id="cd17546">
    <property type="entry name" value="REC_hyHK_CKI1_RcsC-like"/>
    <property type="match status" value="1"/>
</dbReference>
<feature type="domain" description="Response regulatory" evidence="17">
    <location>
        <begin position="616"/>
        <end position="731"/>
    </location>
</feature>
<dbReference type="OrthoDB" id="9801651at2"/>
<dbReference type="InterPro" id="IPR004358">
    <property type="entry name" value="Sig_transdc_His_kin-like_C"/>
</dbReference>
<keyword evidence="4" id="KW-1003">Cell membrane</keyword>
<dbReference type="InterPro" id="IPR036097">
    <property type="entry name" value="HisK_dim/P_sf"/>
</dbReference>
<keyword evidence="12" id="KW-0902">Two-component regulatory system</keyword>
<keyword evidence="21" id="KW-1185">Reference proteome</keyword>
<evidence type="ECO:0000256" key="13">
    <source>
        <dbReference type="ARBA" id="ARBA00023136"/>
    </source>
</evidence>
<comment type="subcellular location">
    <subcellularLocation>
        <location evidence="2">Cell membrane</location>
        <topology evidence="2">Multi-pass membrane protein</topology>
    </subcellularLocation>
</comment>
<dbReference type="SUPFAM" id="SSF52172">
    <property type="entry name" value="CheY-like"/>
    <property type="match status" value="1"/>
</dbReference>
<feature type="domain" description="PAS" evidence="18">
    <location>
        <begin position="227"/>
        <end position="298"/>
    </location>
</feature>
<evidence type="ECO:0000256" key="15">
    <source>
        <dbReference type="SAM" id="Phobius"/>
    </source>
</evidence>
<protein>
    <recommendedName>
        <fullName evidence="3">histidine kinase</fullName>
        <ecNumber evidence="3">2.7.13.3</ecNumber>
    </recommendedName>
</protein>
<evidence type="ECO:0000256" key="3">
    <source>
        <dbReference type="ARBA" id="ARBA00012438"/>
    </source>
</evidence>
<evidence type="ECO:0000256" key="11">
    <source>
        <dbReference type="ARBA" id="ARBA00022989"/>
    </source>
</evidence>
<proteinExistence type="predicted"/>
<dbReference type="Gene3D" id="1.10.287.130">
    <property type="match status" value="1"/>
</dbReference>
<keyword evidence="6" id="KW-0808">Transferase</keyword>
<gene>
    <name evidence="20" type="ORF">SAMN04488239_11474</name>
</gene>
<dbReference type="InterPro" id="IPR011006">
    <property type="entry name" value="CheY-like_superfamily"/>
</dbReference>
<dbReference type="Gene3D" id="3.30.450.20">
    <property type="entry name" value="PAS domain"/>
    <property type="match status" value="1"/>
</dbReference>
<dbReference type="EC" id="2.7.13.3" evidence="3"/>
<evidence type="ECO:0000256" key="8">
    <source>
        <dbReference type="ARBA" id="ARBA00022741"/>
    </source>
</evidence>
<dbReference type="PROSITE" id="PS50110">
    <property type="entry name" value="RESPONSE_REGULATORY"/>
    <property type="match status" value="1"/>
</dbReference>
<keyword evidence="10" id="KW-0067">ATP-binding</keyword>
<evidence type="ECO:0000256" key="1">
    <source>
        <dbReference type="ARBA" id="ARBA00000085"/>
    </source>
</evidence>
<accession>A0A1G7AF36</accession>
<evidence type="ECO:0000259" key="17">
    <source>
        <dbReference type="PROSITE" id="PS50110"/>
    </source>
</evidence>
<feature type="transmembrane region" description="Helical" evidence="15">
    <location>
        <begin position="178"/>
        <end position="200"/>
    </location>
</feature>
<feature type="transmembrane region" description="Helical" evidence="15">
    <location>
        <begin position="93"/>
        <end position="117"/>
    </location>
</feature>
<feature type="transmembrane region" description="Helical" evidence="15">
    <location>
        <begin position="154"/>
        <end position="172"/>
    </location>
</feature>
<dbReference type="InterPro" id="IPR003661">
    <property type="entry name" value="HisK_dim/P_dom"/>
</dbReference>
<dbReference type="InterPro" id="IPR000700">
    <property type="entry name" value="PAS-assoc_C"/>
</dbReference>
<keyword evidence="5 14" id="KW-0597">Phosphoprotein</keyword>
<dbReference type="SUPFAM" id="SSF55785">
    <property type="entry name" value="PYP-like sensor domain (PAS domain)"/>
    <property type="match status" value="1"/>
</dbReference>
<comment type="catalytic activity">
    <reaction evidence="1">
        <text>ATP + protein L-histidine = ADP + protein N-phospho-L-histidine.</text>
        <dbReference type="EC" id="2.7.13.3"/>
    </reaction>
</comment>
<dbReference type="CDD" id="cd00082">
    <property type="entry name" value="HisKA"/>
    <property type="match status" value="1"/>
</dbReference>
<keyword evidence="9 20" id="KW-0418">Kinase</keyword>
<feature type="domain" description="PAC" evidence="19">
    <location>
        <begin position="301"/>
        <end position="353"/>
    </location>
</feature>
<dbReference type="FunFam" id="3.30.565.10:FF:000010">
    <property type="entry name" value="Sensor histidine kinase RcsC"/>
    <property type="match status" value="1"/>
</dbReference>
<dbReference type="GO" id="GO:0005886">
    <property type="term" value="C:plasma membrane"/>
    <property type="evidence" value="ECO:0007669"/>
    <property type="project" value="UniProtKB-SubCell"/>
</dbReference>
<feature type="modified residue" description="4-aspartylphosphate" evidence="14">
    <location>
        <position position="665"/>
    </location>
</feature>
<evidence type="ECO:0000256" key="10">
    <source>
        <dbReference type="ARBA" id="ARBA00022840"/>
    </source>
</evidence>
<dbReference type="SMART" id="SM00388">
    <property type="entry name" value="HisKA"/>
    <property type="match status" value="1"/>
</dbReference>
<dbReference type="Pfam" id="PF00512">
    <property type="entry name" value="HisKA"/>
    <property type="match status" value="1"/>
</dbReference>
<reference evidence="21" key="1">
    <citation type="submission" date="2016-10" db="EMBL/GenBank/DDBJ databases">
        <authorList>
            <person name="Varghese N."/>
            <person name="Submissions S."/>
        </authorList>
    </citation>
    <scope>NUCLEOTIDE SEQUENCE [LARGE SCALE GENOMIC DNA]</scope>
    <source>
        <strain evidence="21">CGMCC 1.9108</strain>
    </source>
</reference>
<dbReference type="InterPro" id="IPR036890">
    <property type="entry name" value="HATPase_C_sf"/>
</dbReference>
<dbReference type="InterPro" id="IPR005467">
    <property type="entry name" value="His_kinase_dom"/>
</dbReference>
<dbReference type="FunFam" id="1.10.287.130:FF:000003">
    <property type="entry name" value="Histidine kinase"/>
    <property type="match status" value="1"/>
</dbReference>
<dbReference type="SMART" id="SM00448">
    <property type="entry name" value="REC"/>
    <property type="match status" value="1"/>
</dbReference>
<dbReference type="EMBL" id="FMZV01000014">
    <property type="protein sequence ID" value="SDE12486.1"/>
    <property type="molecule type" value="Genomic_DNA"/>
</dbReference>
<keyword evidence="11 15" id="KW-1133">Transmembrane helix</keyword>
<evidence type="ECO:0000256" key="5">
    <source>
        <dbReference type="ARBA" id="ARBA00022553"/>
    </source>
</evidence>
<keyword evidence="7 15" id="KW-0812">Transmembrane</keyword>
<dbReference type="PANTHER" id="PTHR45339:SF1">
    <property type="entry name" value="HYBRID SIGNAL TRANSDUCTION HISTIDINE KINASE J"/>
    <property type="match status" value="1"/>
</dbReference>
<dbReference type="GO" id="GO:0000155">
    <property type="term" value="F:phosphorelay sensor kinase activity"/>
    <property type="evidence" value="ECO:0007669"/>
    <property type="project" value="InterPro"/>
</dbReference>
<dbReference type="NCBIfam" id="TIGR00229">
    <property type="entry name" value="sensory_box"/>
    <property type="match status" value="1"/>
</dbReference>
<dbReference type="Gene3D" id="3.30.565.10">
    <property type="entry name" value="Histidine kinase-like ATPase, C-terminal domain"/>
    <property type="match status" value="1"/>
</dbReference>
<evidence type="ECO:0000256" key="6">
    <source>
        <dbReference type="ARBA" id="ARBA00022679"/>
    </source>
</evidence>
<keyword evidence="8" id="KW-0547">Nucleotide-binding</keyword>
<dbReference type="SMART" id="SM00086">
    <property type="entry name" value="PAC"/>
    <property type="match status" value="1"/>
</dbReference>
<dbReference type="PROSITE" id="PS50112">
    <property type="entry name" value="PAS"/>
    <property type="match status" value="1"/>
</dbReference>
<dbReference type="Gene3D" id="3.40.50.2300">
    <property type="match status" value="1"/>
</dbReference>
<dbReference type="PANTHER" id="PTHR45339">
    <property type="entry name" value="HYBRID SIGNAL TRANSDUCTION HISTIDINE KINASE J"/>
    <property type="match status" value="1"/>
</dbReference>
<evidence type="ECO:0000256" key="2">
    <source>
        <dbReference type="ARBA" id="ARBA00004651"/>
    </source>
</evidence>
<dbReference type="InterPro" id="IPR003594">
    <property type="entry name" value="HATPase_dom"/>
</dbReference>
<evidence type="ECO:0000256" key="14">
    <source>
        <dbReference type="PROSITE-ProRule" id="PRU00169"/>
    </source>
</evidence>
<dbReference type="AlphaFoldDB" id="A0A1G7AF36"/>
<dbReference type="PRINTS" id="PR00344">
    <property type="entry name" value="BCTRLSENSOR"/>
</dbReference>
<evidence type="ECO:0000313" key="21">
    <source>
        <dbReference type="Proteomes" id="UP000199628"/>
    </source>
</evidence>
<dbReference type="SMART" id="SM00091">
    <property type="entry name" value="PAS"/>
    <property type="match status" value="1"/>
</dbReference>
<dbReference type="Proteomes" id="UP000199628">
    <property type="component" value="Unassembled WGS sequence"/>
</dbReference>
<dbReference type="SUPFAM" id="SSF47384">
    <property type="entry name" value="Homodimeric domain of signal transducing histidine kinase"/>
    <property type="match status" value="1"/>
</dbReference>
<dbReference type="PROSITE" id="PS50113">
    <property type="entry name" value="PAC"/>
    <property type="match status" value="1"/>
</dbReference>
<dbReference type="Pfam" id="PF13426">
    <property type="entry name" value="PAS_9"/>
    <property type="match status" value="1"/>
</dbReference>
<evidence type="ECO:0000256" key="4">
    <source>
        <dbReference type="ARBA" id="ARBA00022475"/>
    </source>
</evidence>
<dbReference type="InterPro" id="IPR001610">
    <property type="entry name" value="PAC"/>
</dbReference>
<feature type="transmembrane region" description="Helical" evidence="15">
    <location>
        <begin position="123"/>
        <end position="142"/>
    </location>
</feature>
<dbReference type="CDD" id="cd16922">
    <property type="entry name" value="HATPase_EvgS-ArcB-TorS-like"/>
    <property type="match status" value="1"/>
</dbReference>
<organism evidence="20 21">
    <name type="scientific">Ruegeria marina</name>
    <dbReference type="NCBI Taxonomy" id="639004"/>
    <lineage>
        <taxon>Bacteria</taxon>
        <taxon>Pseudomonadati</taxon>
        <taxon>Pseudomonadota</taxon>
        <taxon>Alphaproteobacteria</taxon>
        <taxon>Rhodobacterales</taxon>
        <taxon>Roseobacteraceae</taxon>
        <taxon>Ruegeria</taxon>
    </lineage>
</organism>
<evidence type="ECO:0000259" key="16">
    <source>
        <dbReference type="PROSITE" id="PS50109"/>
    </source>
</evidence>
<dbReference type="GO" id="GO:0005524">
    <property type="term" value="F:ATP binding"/>
    <property type="evidence" value="ECO:0007669"/>
    <property type="project" value="UniProtKB-KW"/>
</dbReference>
<evidence type="ECO:0000256" key="9">
    <source>
        <dbReference type="ARBA" id="ARBA00022777"/>
    </source>
</evidence>
<evidence type="ECO:0000256" key="7">
    <source>
        <dbReference type="ARBA" id="ARBA00022692"/>
    </source>
</evidence>
<dbReference type="STRING" id="639004.SAMN04488239_11474"/>
<dbReference type="RefSeq" id="WP_093034809.1">
    <property type="nucleotide sequence ID" value="NZ_FMZV01000014.1"/>
</dbReference>
<sequence>MQKAGSSAADQLAEFERRYSRRGLLVRYARGRVKNFGNRQIMTFSGGFALALTEGPVTGGAAVLIALFGELVDCLFLSRLPRLLESGFGIRKLLVISTVTAAVQALTIVACVLMAWFGDQSGLSPLFTIAFLAGASINAGLVLPFHRSAGTVRLIAYALATAFIFFFDALNAPRIDSVHFLNAGGTAMLGFMVALFLSFVNRGFETHRKTTLRLIEQGQDLMRHQKEAQQLSLVARNANDSVIMSDANGRIVWTNEAFSRITGYSAAEARGRLPAELLNGPETDLATSNAITAALMSGKPFRGEIQNLTKDGQPIWMDVNMVPIVDSDGNIEMTVAVERDITSGKIHEQELAAAREAAEEGARVKADFLATMSHEIRTPMNGVVGMADLLSETRLNTEQKEYVDTIKNSAAALLAIINDVLDLSRLDANKMTVHPVDFDLFACISETVRLIRPQAQHKGLKLTLKTLSEVPDLVNADNGRLRQVLINLLGNAVKFTETGGVDLRLSVEDTDLGHIATIEVEDTGIGIPAEKLEHVFERFSQAEADTTRAYGGTGLGLAISRELVGLMGGRLTVESTLGRGSCFTLRLPLGLPDRTGGSGSRPVIAPRHRALLQGRVVLVADDNRINRLLIAKFLADLPVRLEFACNGQEAVDMAVRLAPDIVFMDMSMPQMSGVEATRLIRGNNGAHPPIVALTANAYDSDRKTCLDAGMNDFLSKPIGRSELVSCLLAHLNGPASATEEHRSA</sequence>
<dbReference type="InterPro" id="IPR001789">
    <property type="entry name" value="Sig_transdc_resp-reg_receiver"/>
</dbReference>
<feature type="domain" description="Histidine kinase" evidence="16">
    <location>
        <begin position="371"/>
        <end position="591"/>
    </location>
</feature>
<evidence type="ECO:0000313" key="20">
    <source>
        <dbReference type="EMBL" id="SDE12486.1"/>
    </source>
</evidence>
<dbReference type="InterPro" id="IPR035965">
    <property type="entry name" value="PAS-like_dom_sf"/>
</dbReference>
<dbReference type="Pfam" id="PF00072">
    <property type="entry name" value="Response_reg"/>
    <property type="match status" value="1"/>
</dbReference>
<evidence type="ECO:0000259" key="18">
    <source>
        <dbReference type="PROSITE" id="PS50112"/>
    </source>
</evidence>
<name>A0A1G7AF36_9RHOB</name>
<dbReference type="PROSITE" id="PS50109">
    <property type="entry name" value="HIS_KIN"/>
    <property type="match status" value="1"/>
</dbReference>
<dbReference type="Pfam" id="PF02518">
    <property type="entry name" value="HATPase_c"/>
    <property type="match status" value="1"/>
</dbReference>
<dbReference type="SMART" id="SM00387">
    <property type="entry name" value="HATPase_c"/>
    <property type="match status" value="1"/>
</dbReference>
<evidence type="ECO:0000256" key="12">
    <source>
        <dbReference type="ARBA" id="ARBA00023012"/>
    </source>
</evidence>
<dbReference type="InterPro" id="IPR000014">
    <property type="entry name" value="PAS"/>
</dbReference>
<dbReference type="SUPFAM" id="SSF55874">
    <property type="entry name" value="ATPase domain of HSP90 chaperone/DNA topoisomerase II/histidine kinase"/>
    <property type="match status" value="1"/>
</dbReference>
<dbReference type="CDD" id="cd00130">
    <property type="entry name" value="PAS"/>
    <property type="match status" value="1"/>
</dbReference>
<evidence type="ECO:0000259" key="19">
    <source>
        <dbReference type="PROSITE" id="PS50113"/>
    </source>
</evidence>